<feature type="compositionally biased region" description="Basic residues" evidence="1">
    <location>
        <begin position="1"/>
        <end position="12"/>
    </location>
</feature>
<organism evidence="2">
    <name type="scientific">Zea mays</name>
    <name type="common">Maize</name>
    <dbReference type="NCBI Taxonomy" id="4577"/>
    <lineage>
        <taxon>Eukaryota</taxon>
        <taxon>Viridiplantae</taxon>
        <taxon>Streptophyta</taxon>
        <taxon>Embryophyta</taxon>
        <taxon>Tracheophyta</taxon>
        <taxon>Spermatophyta</taxon>
        <taxon>Magnoliopsida</taxon>
        <taxon>Liliopsida</taxon>
        <taxon>Poales</taxon>
        <taxon>Poaceae</taxon>
        <taxon>PACMAD clade</taxon>
        <taxon>Panicoideae</taxon>
        <taxon>Andropogonodae</taxon>
        <taxon>Andropogoneae</taxon>
        <taxon>Tripsacinae</taxon>
        <taxon>Zea</taxon>
    </lineage>
</organism>
<accession>A0A8J8XD74</accession>
<feature type="region of interest" description="Disordered" evidence="1">
    <location>
        <begin position="1"/>
        <end position="35"/>
    </location>
</feature>
<proteinExistence type="predicted"/>
<gene>
    <name evidence="2" type="ORF">Zm00014a_022991</name>
</gene>
<dbReference type="EMBL" id="NCVQ01000009">
    <property type="protein sequence ID" value="PWZ11158.1"/>
    <property type="molecule type" value="Genomic_DNA"/>
</dbReference>
<name>A0A8J8XD74_MAIZE</name>
<comment type="caution">
    <text evidence="2">The sequence shown here is derived from an EMBL/GenBank/DDBJ whole genome shotgun (WGS) entry which is preliminary data.</text>
</comment>
<protein>
    <submittedName>
        <fullName evidence="2">Uncharacterized protein</fullName>
    </submittedName>
</protein>
<dbReference type="KEGG" id="zma:100274545"/>
<evidence type="ECO:0000313" key="2">
    <source>
        <dbReference type="EMBL" id="PWZ11158.1"/>
    </source>
</evidence>
<sequence length="212" mass="23308">MAPPSKRQRHKEGARSTSRPFIGAHTRSGHGDDGHSCQGRVGYAPVGAGDCSAHSSALRGGCCIRPMPCCYTRYSLLCSSSQMPLELRMSAREVHHQLAVSLLALHWLLGWLRNLVPGLTHWFYPVVFDPLGLKGKKLDCLPYVATGVDGEKVAVTGRASEQLIRLKIWKIHFGNPLPTTTIFHCRHDLASLYGGMSQSHDAKPDGTTRRRS</sequence>
<dbReference type="Proteomes" id="UP000251960">
    <property type="component" value="Chromosome 8"/>
</dbReference>
<reference evidence="2" key="1">
    <citation type="journal article" date="2018" name="Nat. Genet.">
        <title>Extensive intraspecific gene order and gene structural variations between Mo17 and other maize genomes.</title>
        <authorList>
            <person name="Sun S."/>
            <person name="Zhou Y."/>
            <person name="Chen J."/>
            <person name="Shi J."/>
            <person name="Zhao H."/>
            <person name="Zhao H."/>
            <person name="Song W."/>
            <person name="Zhang M."/>
            <person name="Cui Y."/>
            <person name="Dong X."/>
            <person name="Liu H."/>
            <person name="Ma X."/>
            <person name="Jiao Y."/>
            <person name="Wang B."/>
            <person name="Wei X."/>
            <person name="Stein J.C."/>
            <person name="Glaubitz J.C."/>
            <person name="Lu F."/>
            <person name="Yu G."/>
            <person name="Liang C."/>
            <person name="Fengler K."/>
            <person name="Li B."/>
            <person name="Rafalski A."/>
            <person name="Schnable P.S."/>
            <person name="Ware D.H."/>
            <person name="Buckler E.S."/>
            <person name="Lai J."/>
        </authorList>
    </citation>
    <scope>NUCLEOTIDE SEQUENCE [LARGE SCALE GENOMIC DNA]</scope>
    <source>
        <tissue evidence="2">Seedling</tissue>
    </source>
</reference>
<dbReference type="AlphaFoldDB" id="A0A8J8XD74"/>
<evidence type="ECO:0000256" key="1">
    <source>
        <dbReference type="SAM" id="MobiDB-lite"/>
    </source>
</evidence>